<sequence>MAKPRPVTMSGQKPKPYQKLKPAISKNRGAPLSLPFSSRKKDPSLEEKIAEILKIEEERNSANIKNSGFGLKYPDFDCGPGVGSYPFLEEPVQFQFGDDYGKQLFLRVQRELLYASVDNVSALGGCMKKTTDDVYFLPTQKAMVESFLDHNLF</sequence>
<dbReference type="OrthoDB" id="928625at2759"/>
<gene>
    <name evidence="2" type="ORF">STAS_11898</name>
</gene>
<proteinExistence type="predicted"/>
<keyword evidence="2" id="KW-0378">Hydrolase</keyword>
<reference evidence="3" key="1">
    <citation type="journal article" date="2019" name="Curr. Biol.">
        <title>Genome Sequence of Striga asiatica Provides Insight into the Evolution of Plant Parasitism.</title>
        <authorList>
            <person name="Yoshida S."/>
            <person name="Kim S."/>
            <person name="Wafula E.K."/>
            <person name="Tanskanen J."/>
            <person name="Kim Y.M."/>
            <person name="Honaas L."/>
            <person name="Yang Z."/>
            <person name="Spallek T."/>
            <person name="Conn C.E."/>
            <person name="Ichihashi Y."/>
            <person name="Cheong K."/>
            <person name="Cui S."/>
            <person name="Der J.P."/>
            <person name="Gundlach H."/>
            <person name="Jiao Y."/>
            <person name="Hori C."/>
            <person name="Ishida J.K."/>
            <person name="Kasahara H."/>
            <person name="Kiba T."/>
            <person name="Kim M.S."/>
            <person name="Koo N."/>
            <person name="Laohavisit A."/>
            <person name="Lee Y.H."/>
            <person name="Lumba S."/>
            <person name="McCourt P."/>
            <person name="Mortimer J.C."/>
            <person name="Mutuku J.M."/>
            <person name="Nomura T."/>
            <person name="Sasaki-Sekimoto Y."/>
            <person name="Seto Y."/>
            <person name="Wang Y."/>
            <person name="Wakatake T."/>
            <person name="Sakakibara H."/>
            <person name="Demura T."/>
            <person name="Yamaguchi S."/>
            <person name="Yoneyama K."/>
            <person name="Manabe R.I."/>
            <person name="Nelson D.C."/>
            <person name="Schulman A.H."/>
            <person name="Timko M.P."/>
            <person name="dePamphilis C.W."/>
            <person name="Choi D."/>
            <person name="Shirasu K."/>
        </authorList>
    </citation>
    <scope>NUCLEOTIDE SEQUENCE [LARGE SCALE GENOMIC DNA]</scope>
    <source>
        <strain evidence="3">cv. UVA1</strain>
    </source>
</reference>
<organism evidence="2 3">
    <name type="scientific">Striga asiatica</name>
    <name type="common">Asiatic witchweed</name>
    <name type="synonym">Buchnera asiatica</name>
    <dbReference type="NCBI Taxonomy" id="4170"/>
    <lineage>
        <taxon>Eukaryota</taxon>
        <taxon>Viridiplantae</taxon>
        <taxon>Streptophyta</taxon>
        <taxon>Embryophyta</taxon>
        <taxon>Tracheophyta</taxon>
        <taxon>Spermatophyta</taxon>
        <taxon>Magnoliopsida</taxon>
        <taxon>eudicotyledons</taxon>
        <taxon>Gunneridae</taxon>
        <taxon>Pentapetalae</taxon>
        <taxon>asterids</taxon>
        <taxon>lamiids</taxon>
        <taxon>Lamiales</taxon>
        <taxon>Orobanchaceae</taxon>
        <taxon>Buchnereae</taxon>
        <taxon>Striga</taxon>
    </lineage>
</organism>
<name>A0A5A7PS20_STRAF</name>
<dbReference type="EMBL" id="BKCP01004984">
    <property type="protein sequence ID" value="GER35599.1"/>
    <property type="molecule type" value="Genomic_DNA"/>
</dbReference>
<evidence type="ECO:0000313" key="2">
    <source>
        <dbReference type="EMBL" id="GER35599.1"/>
    </source>
</evidence>
<evidence type="ECO:0000256" key="1">
    <source>
        <dbReference type="SAM" id="MobiDB-lite"/>
    </source>
</evidence>
<dbReference type="AlphaFoldDB" id="A0A5A7PS20"/>
<comment type="caution">
    <text evidence="2">The sequence shown here is derived from an EMBL/GenBank/DDBJ whole genome shotgun (WGS) entry which is preliminary data.</text>
</comment>
<dbReference type="Proteomes" id="UP000325081">
    <property type="component" value="Unassembled WGS sequence"/>
</dbReference>
<accession>A0A5A7PS20</accession>
<protein>
    <submittedName>
        <fullName evidence="2">Alpha/beta-Hydrolases superfamily protein</fullName>
    </submittedName>
</protein>
<keyword evidence="3" id="KW-1185">Reference proteome</keyword>
<feature type="region of interest" description="Disordered" evidence="1">
    <location>
        <begin position="1"/>
        <end position="43"/>
    </location>
</feature>
<dbReference type="GO" id="GO:0016787">
    <property type="term" value="F:hydrolase activity"/>
    <property type="evidence" value="ECO:0007669"/>
    <property type="project" value="UniProtKB-KW"/>
</dbReference>
<evidence type="ECO:0000313" key="3">
    <source>
        <dbReference type="Proteomes" id="UP000325081"/>
    </source>
</evidence>